<comment type="caution">
    <text evidence="2">The sequence shown here is derived from an EMBL/GenBank/DDBJ whole genome shotgun (WGS) entry which is preliminary data.</text>
</comment>
<sequence length="263" mass="29241">MSLVFSAIVPHPPILIPSIGKENLQPIAKTKMALESLEKDLYAAKPDILIIISPHGRIDPDHFTINLADHFEINFENFGDFSTKVEMAGNISLMTNDRERIADKSPINIISEPKLDHGVGVPFYYLGQNLPNIKIIPVYFSLLDNQAHLNFGKNLKETILNADKRIAVIASGDLSHCITENAPEKFNPAGKEFDEKLVELLKQEDLQGLVNLDKTLIENAAECGLRSILILLGILNNINFETRILSYEAPFGVGYLVANLELK</sequence>
<dbReference type="Proteomes" id="UP000177376">
    <property type="component" value="Unassembled WGS sequence"/>
</dbReference>
<dbReference type="InterPro" id="IPR004183">
    <property type="entry name" value="Xdiol_dOase_suB"/>
</dbReference>
<evidence type="ECO:0000313" key="3">
    <source>
        <dbReference type="Proteomes" id="UP000177376"/>
    </source>
</evidence>
<dbReference type="SUPFAM" id="SSF53213">
    <property type="entry name" value="LigB-like"/>
    <property type="match status" value="1"/>
</dbReference>
<dbReference type="Pfam" id="PF02900">
    <property type="entry name" value="LigB"/>
    <property type="match status" value="1"/>
</dbReference>
<dbReference type="CDD" id="cd07951">
    <property type="entry name" value="ED_3B_N_AMMECR1"/>
    <property type="match status" value="1"/>
</dbReference>
<accession>A0A1G1YNR7</accession>
<evidence type="ECO:0000313" key="2">
    <source>
        <dbReference type="EMBL" id="OGY53077.1"/>
    </source>
</evidence>
<gene>
    <name evidence="2" type="ORF">A3A02_04905</name>
</gene>
<evidence type="ECO:0000259" key="1">
    <source>
        <dbReference type="Pfam" id="PF02900"/>
    </source>
</evidence>
<dbReference type="GO" id="GO:0008198">
    <property type="term" value="F:ferrous iron binding"/>
    <property type="evidence" value="ECO:0007669"/>
    <property type="project" value="InterPro"/>
</dbReference>
<organism evidence="2 3">
    <name type="scientific">Candidatus Buchananbacteria bacterium RIFCSPLOWO2_01_FULL_39_33</name>
    <dbReference type="NCBI Taxonomy" id="1797543"/>
    <lineage>
        <taxon>Bacteria</taxon>
        <taxon>Candidatus Buchananiibacteriota</taxon>
    </lineage>
</organism>
<dbReference type="AlphaFoldDB" id="A0A1G1YNR7"/>
<dbReference type="EMBL" id="MHIM01000005">
    <property type="protein sequence ID" value="OGY53077.1"/>
    <property type="molecule type" value="Genomic_DNA"/>
</dbReference>
<dbReference type="GO" id="GO:0016702">
    <property type="term" value="F:oxidoreductase activity, acting on single donors with incorporation of molecular oxygen, incorporation of two atoms of oxygen"/>
    <property type="evidence" value="ECO:0007669"/>
    <property type="project" value="UniProtKB-ARBA"/>
</dbReference>
<dbReference type="Gene3D" id="3.40.830.10">
    <property type="entry name" value="LigB-like"/>
    <property type="match status" value="1"/>
</dbReference>
<protein>
    <submittedName>
        <fullName evidence="2">AmmeMemoRadiSam system protein B</fullName>
    </submittedName>
</protein>
<reference evidence="2 3" key="1">
    <citation type="journal article" date="2016" name="Nat. Commun.">
        <title>Thousands of microbial genomes shed light on interconnected biogeochemical processes in an aquifer system.</title>
        <authorList>
            <person name="Anantharaman K."/>
            <person name="Brown C.T."/>
            <person name="Hug L.A."/>
            <person name="Sharon I."/>
            <person name="Castelle C.J."/>
            <person name="Probst A.J."/>
            <person name="Thomas B.C."/>
            <person name="Singh A."/>
            <person name="Wilkins M.J."/>
            <person name="Karaoz U."/>
            <person name="Brodie E.L."/>
            <person name="Williams K.H."/>
            <person name="Hubbard S.S."/>
            <person name="Banfield J.F."/>
        </authorList>
    </citation>
    <scope>NUCLEOTIDE SEQUENCE [LARGE SCALE GENOMIC DNA]</scope>
</reference>
<feature type="domain" description="Extradiol ring-cleavage dioxygenase class III enzyme subunit B" evidence="1">
    <location>
        <begin position="8"/>
        <end position="257"/>
    </location>
</feature>
<dbReference type="NCBIfam" id="TIGR04336">
    <property type="entry name" value="AmmeMemoSam_B"/>
    <property type="match status" value="1"/>
</dbReference>
<proteinExistence type="predicted"/>
<name>A0A1G1YNR7_9BACT</name>